<feature type="domain" description="FAS1-like dehydratase" evidence="1">
    <location>
        <begin position="7"/>
        <end position="133"/>
    </location>
</feature>
<evidence type="ECO:0000313" key="2">
    <source>
        <dbReference type="EMBL" id="SJN23322.1"/>
    </source>
</evidence>
<dbReference type="Proteomes" id="UP000188342">
    <property type="component" value="Unassembled WGS sequence"/>
</dbReference>
<dbReference type="STRING" id="1255658.FM114_03690"/>
<keyword evidence="3" id="KW-1185">Reference proteome</keyword>
<dbReference type="InterPro" id="IPR016709">
    <property type="entry name" value="HadA-like"/>
</dbReference>
<dbReference type="OrthoDB" id="5415111at2"/>
<accession>A0A1R4IU05</accession>
<gene>
    <name evidence="2" type="ORF">FM114_03690</name>
</gene>
<dbReference type="RefSeq" id="WP_094763844.1">
    <property type="nucleotide sequence ID" value="NZ_FUKQ01000012.1"/>
</dbReference>
<evidence type="ECO:0000313" key="3">
    <source>
        <dbReference type="Proteomes" id="UP000188342"/>
    </source>
</evidence>
<dbReference type="InterPro" id="IPR029069">
    <property type="entry name" value="HotDog_dom_sf"/>
</dbReference>
<dbReference type="Gene3D" id="3.10.129.10">
    <property type="entry name" value="Hotdog Thioesterase"/>
    <property type="match status" value="1"/>
</dbReference>
<dbReference type="EMBL" id="FUKQ01000012">
    <property type="protein sequence ID" value="SJN23322.1"/>
    <property type="molecule type" value="Genomic_DNA"/>
</dbReference>
<name>A0A1R4IU05_9ACTN</name>
<organism evidence="2 3">
    <name type="scientific">Luteococcus japonicus LSP_Lj1</name>
    <dbReference type="NCBI Taxonomy" id="1255658"/>
    <lineage>
        <taxon>Bacteria</taxon>
        <taxon>Bacillati</taxon>
        <taxon>Actinomycetota</taxon>
        <taxon>Actinomycetes</taxon>
        <taxon>Propionibacteriales</taxon>
        <taxon>Propionibacteriaceae</taxon>
        <taxon>Luteococcus</taxon>
    </lineage>
</organism>
<dbReference type="SUPFAM" id="SSF54637">
    <property type="entry name" value="Thioesterase/thiol ester dehydrase-isomerase"/>
    <property type="match status" value="1"/>
</dbReference>
<proteinExistence type="predicted"/>
<dbReference type="Pfam" id="PF13452">
    <property type="entry name" value="FAS1_DH_region"/>
    <property type="match status" value="1"/>
</dbReference>
<dbReference type="PIRSF" id="PIRSF018072">
    <property type="entry name" value="UCP018072"/>
    <property type="match status" value="1"/>
</dbReference>
<reference evidence="2 3" key="1">
    <citation type="submission" date="2017-02" db="EMBL/GenBank/DDBJ databases">
        <authorList>
            <person name="Peterson S.W."/>
        </authorList>
    </citation>
    <scope>NUCLEOTIDE SEQUENCE [LARGE SCALE GENOMIC DNA]</scope>
    <source>
        <strain evidence="2 3">LSP_Lj1</strain>
    </source>
</reference>
<protein>
    <submittedName>
        <fullName evidence="2">COGs COG2030</fullName>
    </submittedName>
</protein>
<sequence length="149" mass="16103">MPITPEHVGRSYPPTAPYRISRAKIAEFAAALGGSEGGDTNPAYAGENPMAPPTFAIVIGAQAWDALFGDEELGLALMRTMHADQRFDWVRPLREGDDVVAQLTIDKVRNRGNTDMVSISVALSTVQGEPLCTASSQLIHTRPQQEEQA</sequence>
<dbReference type="InterPro" id="IPR039569">
    <property type="entry name" value="FAS1-like_DH_region"/>
</dbReference>
<evidence type="ECO:0000259" key="1">
    <source>
        <dbReference type="Pfam" id="PF13452"/>
    </source>
</evidence>
<dbReference type="AlphaFoldDB" id="A0A1R4IU05"/>
<dbReference type="CDD" id="cd03441">
    <property type="entry name" value="R_hydratase_like"/>
    <property type="match status" value="1"/>
</dbReference>